<reference evidence="1" key="1">
    <citation type="submission" date="2022-05" db="EMBL/GenBank/DDBJ databases">
        <title>Chromosome-level genome of Chaenocephalus aceratus.</title>
        <authorList>
            <person name="Park H."/>
        </authorList>
    </citation>
    <scope>NUCLEOTIDE SEQUENCE</scope>
    <source>
        <strain evidence="1">KU_202001</strain>
    </source>
</reference>
<dbReference type="Proteomes" id="UP001057452">
    <property type="component" value="Chromosome 5"/>
</dbReference>
<comment type="caution">
    <text evidence="1">The sequence shown here is derived from an EMBL/GenBank/DDBJ whole genome shotgun (WGS) entry which is preliminary data.</text>
</comment>
<name>A0ACB9XIQ2_CHAAC</name>
<keyword evidence="2" id="KW-1185">Reference proteome</keyword>
<organism evidence="1 2">
    <name type="scientific">Chaenocephalus aceratus</name>
    <name type="common">Blackfin icefish</name>
    <name type="synonym">Chaenichthys aceratus</name>
    <dbReference type="NCBI Taxonomy" id="36190"/>
    <lineage>
        <taxon>Eukaryota</taxon>
        <taxon>Metazoa</taxon>
        <taxon>Chordata</taxon>
        <taxon>Craniata</taxon>
        <taxon>Vertebrata</taxon>
        <taxon>Euteleostomi</taxon>
        <taxon>Actinopterygii</taxon>
        <taxon>Neopterygii</taxon>
        <taxon>Teleostei</taxon>
        <taxon>Neoteleostei</taxon>
        <taxon>Acanthomorphata</taxon>
        <taxon>Eupercaria</taxon>
        <taxon>Perciformes</taxon>
        <taxon>Notothenioidei</taxon>
        <taxon>Channichthyidae</taxon>
        <taxon>Chaenocephalus</taxon>
    </lineage>
</organism>
<proteinExistence type="predicted"/>
<dbReference type="EMBL" id="CM043789">
    <property type="protein sequence ID" value="KAI4826532.1"/>
    <property type="molecule type" value="Genomic_DNA"/>
</dbReference>
<evidence type="ECO:0000313" key="1">
    <source>
        <dbReference type="EMBL" id="KAI4826532.1"/>
    </source>
</evidence>
<sequence length="123" mass="13514">EKLDGTICQLERESSQGDAAHCRFPQLNTPLWPGERFVPVFENREPTGEEVKRMGDGDGGETTKFAVGCFDTEQEGSDEQCGAKCVAITRSVHGSVLSPLWGAWSMIRKCSRCTGSPPVQRPR</sequence>
<gene>
    <name evidence="1" type="ORF">KUCAC02_029978</name>
</gene>
<feature type="non-terminal residue" evidence="1">
    <location>
        <position position="123"/>
    </location>
</feature>
<evidence type="ECO:0000313" key="2">
    <source>
        <dbReference type="Proteomes" id="UP001057452"/>
    </source>
</evidence>
<feature type="non-terminal residue" evidence="1">
    <location>
        <position position="1"/>
    </location>
</feature>
<protein>
    <submittedName>
        <fullName evidence="1">Uncharacterized protein</fullName>
    </submittedName>
</protein>
<accession>A0ACB9XIQ2</accession>